<keyword evidence="3" id="KW-0808">Transferase</keyword>
<dbReference type="SUPFAM" id="SSF53756">
    <property type="entry name" value="UDP-Glycosyltransferase/glycogen phosphorylase"/>
    <property type="match status" value="1"/>
</dbReference>
<dbReference type="InterPro" id="IPR001296">
    <property type="entry name" value="Glyco_trans_1"/>
</dbReference>
<organism evidence="3 4">
    <name type="scientific">Campylobacter aviculae</name>
    <dbReference type="NCBI Taxonomy" id="2510190"/>
    <lineage>
        <taxon>Bacteria</taxon>
        <taxon>Pseudomonadati</taxon>
        <taxon>Campylobacterota</taxon>
        <taxon>Epsilonproteobacteria</taxon>
        <taxon>Campylobacterales</taxon>
        <taxon>Campylobacteraceae</taxon>
        <taxon>Campylobacter</taxon>
    </lineage>
</organism>
<dbReference type="GO" id="GO:0016757">
    <property type="term" value="F:glycosyltransferase activity"/>
    <property type="evidence" value="ECO:0007669"/>
    <property type="project" value="InterPro"/>
</dbReference>
<keyword evidence="4" id="KW-1185">Reference proteome</keyword>
<reference evidence="3 4" key="1">
    <citation type="submission" date="2018-05" db="EMBL/GenBank/DDBJ databases">
        <title>Novel Campyloabacter and Helicobacter Species and Strains.</title>
        <authorList>
            <person name="Mannion A.J."/>
            <person name="Shen Z."/>
            <person name="Fox J.G."/>
        </authorList>
    </citation>
    <scope>NUCLEOTIDE SEQUENCE [LARGE SCALE GENOMIC DNA]</scope>
    <source>
        <strain evidence="4">MIT17-670</strain>
    </source>
</reference>
<feature type="domain" description="Glycosyl transferase family 1" evidence="1">
    <location>
        <begin position="178"/>
        <end position="335"/>
    </location>
</feature>
<dbReference type="InterPro" id="IPR050194">
    <property type="entry name" value="Glycosyltransferase_grp1"/>
</dbReference>
<evidence type="ECO:0000259" key="2">
    <source>
        <dbReference type="Pfam" id="PF13439"/>
    </source>
</evidence>
<evidence type="ECO:0000259" key="1">
    <source>
        <dbReference type="Pfam" id="PF00534"/>
    </source>
</evidence>
<feature type="domain" description="Glycosyltransferase subfamily 4-like N-terminal" evidence="2">
    <location>
        <begin position="13"/>
        <end position="143"/>
    </location>
</feature>
<dbReference type="Gene3D" id="3.40.50.2000">
    <property type="entry name" value="Glycogen Phosphorylase B"/>
    <property type="match status" value="2"/>
</dbReference>
<evidence type="ECO:0000313" key="3">
    <source>
        <dbReference type="EMBL" id="TKX33059.1"/>
    </source>
</evidence>
<dbReference type="AlphaFoldDB" id="A0A4U7BMS8"/>
<dbReference type="RefSeq" id="WP_137621416.1">
    <property type="nucleotide sequence ID" value="NZ_NXMA01000001.1"/>
</dbReference>
<sequence length="358" mass="41479">MRITFIIATLNSGGAERVLVTLTNALCKEHEVSIIKFHQGNSFYPLENNINLKTLPEFRFDTIYHKIASRFKKFFTLRKFLKQTPSDVFISFLDTTNIACIIAKIGLNTPLIISEHSNQAYLKSKIWRFLRRLTYPYCDALSVLGSSDKIYYQKFVKRVELLLNPCHFSSEIPLDSSFEKENLVLFVGRLDANKNPMMFLKAIAKLDQNIRKNYRFVVAGDGELRSVLEKKAKEMHIGVEFLGRVENVKELYKKAKILCLCSFVEGLPTVLVESLYFNVCRISTLYHDGSKDLIEDNKDGILVECDNEEMLAKKIEWVLQNEDFRLNLIQNAKKRCINFDINEIKKQWLKLIKEVSHG</sequence>
<comment type="caution">
    <text evidence="3">The sequence shown here is derived from an EMBL/GenBank/DDBJ whole genome shotgun (WGS) entry which is preliminary data.</text>
</comment>
<gene>
    <name evidence="3" type="ORF">CQA76_00055</name>
</gene>
<evidence type="ECO:0000313" key="4">
    <source>
        <dbReference type="Proteomes" id="UP000310353"/>
    </source>
</evidence>
<name>A0A4U7BMS8_9BACT</name>
<dbReference type="Pfam" id="PF00534">
    <property type="entry name" value="Glycos_transf_1"/>
    <property type="match status" value="1"/>
</dbReference>
<dbReference type="Proteomes" id="UP000310353">
    <property type="component" value="Unassembled WGS sequence"/>
</dbReference>
<dbReference type="PANTHER" id="PTHR45947:SF3">
    <property type="entry name" value="SULFOQUINOVOSYL TRANSFERASE SQD2"/>
    <property type="match status" value="1"/>
</dbReference>
<dbReference type="InterPro" id="IPR028098">
    <property type="entry name" value="Glyco_trans_4-like_N"/>
</dbReference>
<dbReference type="EMBL" id="NXMA01000001">
    <property type="protein sequence ID" value="TKX33059.1"/>
    <property type="molecule type" value="Genomic_DNA"/>
</dbReference>
<dbReference type="PANTHER" id="PTHR45947">
    <property type="entry name" value="SULFOQUINOVOSYL TRANSFERASE SQD2"/>
    <property type="match status" value="1"/>
</dbReference>
<dbReference type="Pfam" id="PF13439">
    <property type="entry name" value="Glyco_transf_4"/>
    <property type="match status" value="1"/>
</dbReference>
<protein>
    <submittedName>
        <fullName evidence="3">Glycosyltransferase family 4 protein</fullName>
    </submittedName>
</protein>
<accession>A0A4U7BMS8</accession>
<proteinExistence type="predicted"/>
<dbReference type="OrthoDB" id="9775208at2"/>